<evidence type="ECO:0000256" key="9">
    <source>
        <dbReference type="PROSITE-ProRule" id="PRU00282"/>
    </source>
</evidence>
<proteinExistence type="inferred from homology"/>
<dbReference type="SUPFAM" id="SSF47473">
    <property type="entry name" value="EF-hand"/>
    <property type="match status" value="1"/>
</dbReference>
<evidence type="ECO:0000259" key="11">
    <source>
        <dbReference type="PROSITE" id="PS50222"/>
    </source>
</evidence>
<comment type="subcellular location">
    <subcellularLocation>
        <location evidence="1">Mitochondrion inner membrane</location>
        <topology evidence="1">Multi-pass membrane protein</topology>
    </subcellularLocation>
</comment>
<dbReference type="InterPro" id="IPR018108">
    <property type="entry name" value="MCP_transmembrane"/>
</dbReference>
<evidence type="ECO:0000256" key="7">
    <source>
        <dbReference type="ARBA" id="ARBA00022989"/>
    </source>
</evidence>
<gene>
    <name evidence="12" type="ORF">CSSPJE1EN2_LOCUS16873</name>
</gene>
<keyword evidence="4 9" id="KW-0812">Transmembrane</keyword>
<evidence type="ECO:0000256" key="4">
    <source>
        <dbReference type="ARBA" id="ARBA00022692"/>
    </source>
</evidence>
<keyword evidence="7" id="KW-1133">Transmembrane helix</keyword>
<keyword evidence="5" id="KW-0677">Repeat</keyword>
<feature type="repeat" description="Solcar" evidence="9">
    <location>
        <begin position="712"/>
        <end position="792"/>
    </location>
</feature>
<evidence type="ECO:0000256" key="1">
    <source>
        <dbReference type="ARBA" id="ARBA00004448"/>
    </source>
</evidence>
<reference evidence="12" key="1">
    <citation type="submission" date="2024-03" db="EMBL/GenBank/DDBJ databases">
        <authorList>
            <consortium name="ELIXIR-Norway"/>
            <consortium name="Elixir Norway"/>
        </authorList>
    </citation>
    <scope>NUCLEOTIDE SEQUENCE</scope>
</reference>
<feature type="compositionally biased region" description="Low complexity" evidence="10">
    <location>
        <begin position="459"/>
        <end position="470"/>
    </location>
</feature>
<dbReference type="SUPFAM" id="SSF103506">
    <property type="entry name" value="Mitochondrial carrier"/>
    <property type="match status" value="1"/>
</dbReference>
<feature type="repeat" description="Solcar" evidence="9">
    <location>
        <begin position="896"/>
        <end position="977"/>
    </location>
</feature>
<dbReference type="PANTHER" id="PTHR45667">
    <property type="entry name" value="S-ADENOSYLMETHIONINE MITOCHONDRIAL CARRIER PROTEIN"/>
    <property type="match status" value="1"/>
</dbReference>
<dbReference type="Gene3D" id="1.50.40.10">
    <property type="entry name" value="Mitochondrial carrier domain"/>
    <property type="match status" value="1"/>
</dbReference>
<dbReference type="EMBL" id="OZ023705">
    <property type="protein sequence ID" value="CAK9874534.1"/>
    <property type="molecule type" value="Genomic_DNA"/>
</dbReference>
<dbReference type="InterPro" id="IPR002048">
    <property type="entry name" value="EF_hand_dom"/>
</dbReference>
<keyword evidence="13" id="KW-1185">Reference proteome</keyword>
<dbReference type="PROSITE" id="PS00018">
    <property type="entry name" value="EF_HAND_1"/>
    <property type="match status" value="1"/>
</dbReference>
<evidence type="ECO:0000256" key="10">
    <source>
        <dbReference type="SAM" id="MobiDB-lite"/>
    </source>
</evidence>
<dbReference type="Pfam" id="PF00153">
    <property type="entry name" value="Mito_carr"/>
    <property type="match status" value="3"/>
</dbReference>
<evidence type="ECO:0000256" key="5">
    <source>
        <dbReference type="ARBA" id="ARBA00022737"/>
    </source>
</evidence>
<protein>
    <recommendedName>
        <fullName evidence="11">EF-hand domain-containing protein</fullName>
    </recommendedName>
</protein>
<feature type="repeat" description="Solcar" evidence="9">
    <location>
        <begin position="801"/>
        <end position="883"/>
    </location>
</feature>
<accession>A0ABP1BGB2</accession>
<evidence type="ECO:0000256" key="3">
    <source>
        <dbReference type="ARBA" id="ARBA00022448"/>
    </source>
</evidence>
<evidence type="ECO:0000313" key="13">
    <source>
        <dbReference type="Proteomes" id="UP001497522"/>
    </source>
</evidence>
<keyword evidence="3" id="KW-0813">Transport</keyword>
<evidence type="ECO:0000256" key="6">
    <source>
        <dbReference type="ARBA" id="ARBA00022837"/>
    </source>
</evidence>
<keyword evidence="6" id="KW-0106">Calcium</keyword>
<name>A0ABP1BGB2_9BRYO</name>
<keyword evidence="8 9" id="KW-0472">Membrane</keyword>
<comment type="similarity">
    <text evidence="2">Belongs to the mitochondrial carrier (TC 2.A.29) family.</text>
</comment>
<feature type="compositionally biased region" description="Polar residues" evidence="10">
    <location>
        <begin position="475"/>
        <end position="491"/>
    </location>
</feature>
<feature type="domain" description="EF-hand" evidence="11">
    <location>
        <begin position="547"/>
        <end position="582"/>
    </location>
</feature>
<dbReference type="InterPro" id="IPR018247">
    <property type="entry name" value="EF_Hand_1_Ca_BS"/>
</dbReference>
<evidence type="ECO:0000256" key="2">
    <source>
        <dbReference type="ARBA" id="ARBA00006375"/>
    </source>
</evidence>
<dbReference type="InterPro" id="IPR023395">
    <property type="entry name" value="MCP_dom_sf"/>
</dbReference>
<feature type="region of interest" description="Disordered" evidence="10">
    <location>
        <begin position="453"/>
        <end position="491"/>
    </location>
</feature>
<evidence type="ECO:0000313" key="12">
    <source>
        <dbReference type="EMBL" id="CAK9874534.1"/>
    </source>
</evidence>
<sequence>MEAGDQAGGRNPILVLALHCHNVQKSLAIMQLSSRPSSSSIAAGAVSAAYHEDPHPPSPPLHPLVSALSAMTKGMPPAVLTLFRQPGSGGDKEHNQASSCSCGLAGEPLPVRTSCIATKPLFGLSLPNSGLFNFFDHNERTQAMSPCPSSPCACCDNTNDNNFRDNTVGDTDSSRGSSRKSLFGLWMQGFSIAAGPHQAAGASEREISADYSCSCDNKRGTESRKPILEGGTINVSLMAMSLLRPDNKQQQQQGSNSNFHQKPGCEHHHMKNCSSAQLLSYSKHNPQLLKEQASASFGFGFLCHHFSSLGSQAVRIHCERKRSRAMSEGDSTREYFQRNAAKRPFLGFSVQLLLDSMSEHTLRPMQIRAKTGKRRILTRLRSLGFARIQVEPEMPSSPGTPSKKARDRVVKYDSTDRFCDATAHTHISRLQSIQVEVVKRLRLTKLRSLGFARMHGDPEVPSSSVSVPDEGQPELTDNSSSGANTTTSQSSGMQAIQVIIPKFDELRSSLRTLSVKELVDRVYQMARSDPGYPDKKKLTSVQDFFRYTEAEGRRLFEELDRDSDGQVTLDDLEIAMKQRRLPQRYAREFLRRTRKHWFAKSFGWSEFQLLMEQKEPMMLRAFTSLSLSKSGTLQKNQVLASLRNAGLPATDSNAAAMMKFLNVDTDGSIAYGQFRNFMLLLPPERLGDDPRMVWFEAATVVPMAPPVDVPAGSVLKSALAGGLASALSTSLLHPLDTVKTRLQASTLSFPEVIAKLPQIGVRGMYQGSIPAVLGQFTSHGIRTGVLEASKLLLKNMAPNIPDIQVQSLSSFTSTVIGTAVRIPCEVLKQRLQAGLYHNVGEAIVATYQQDGLRGFFRGTGVTLCREVPFYVAGMGIYEEAKKVVQQVLDRELAPWETIAIGGLSGGLAAVATTPFDVMKTRTMTAGPGMPSTMGAIMIAIVQQEGLLALFKGALPRFFWIAPLGAMNFAGYELAKRAMEEKNKEVLDFSSHEVRDESVFLFVFPYCDHETLSFKHRACLHQYQDLLSLITGCLTLKIQKLK</sequence>
<dbReference type="Proteomes" id="UP001497522">
    <property type="component" value="Chromosome 4"/>
</dbReference>
<dbReference type="Gene3D" id="1.10.238.10">
    <property type="entry name" value="EF-hand"/>
    <property type="match status" value="1"/>
</dbReference>
<dbReference type="PROSITE" id="PS50920">
    <property type="entry name" value="SOLCAR"/>
    <property type="match status" value="3"/>
</dbReference>
<feature type="region of interest" description="Disordered" evidence="10">
    <location>
        <begin position="245"/>
        <end position="267"/>
    </location>
</feature>
<dbReference type="PROSITE" id="PS50222">
    <property type="entry name" value="EF_HAND_2"/>
    <property type="match status" value="1"/>
</dbReference>
<evidence type="ECO:0000256" key="8">
    <source>
        <dbReference type="ARBA" id="ARBA00023136"/>
    </source>
</evidence>
<dbReference type="InterPro" id="IPR011992">
    <property type="entry name" value="EF-hand-dom_pair"/>
</dbReference>
<organism evidence="12 13">
    <name type="scientific">Sphagnum jensenii</name>
    <dbReference type="NCBI Taxonomy" id="128206"/>
    <lineage>
        <taxon>Eukaryota</taxon>
        <taxon>Viridiplantae</taxon>
        <taxon>Streptophyta</taxon>
        <taxon>Embryophyta</taxon>
        <taxon>Bryophyta</taxon>
        <taxon>Sphagnophytina</taxon>
        <taxon>Sphagnopsida</taxon>
        <taxon>Sphagnales</taxon>
        <taxon>Sphagnaceae</taxon>
        <taxon>Sphagnum</taxon>
    </lineage>
</organism>